<comment type="caution">
    <text evidence="3">The sequence shown here is derived from an EMBL/GenBank/DDBJ whole genome shotgun (WGS) entry which is preliminary data.</text>
</comment>
<keyword evidence="4" id="KW-1185">Reference proteome</keyword>
<evidence type="ECO:0000256" key="1">
    <source>
        <dbReference type="SAM" id="SignalP"/>
    </source>
</evidence>
<evidence type="ECO:0000313" key="3">
    <source>
        <dbReference type="EMBL" id="NKY26909.1"/>
    </source>
</evidence>
<keyword evidence="1" id="KW-0732">Signal</keyword>
<dbReference type="InterPro" id="IPR001283">
    <property type="entry name" value="CRISP-related"/>
</dbReference>
<feature type="chain" id="PRO_5039248636" evidence="1">
    <location>
        <begin position="23"/>
        <end position="175"/>
    </location>
</feature>
<dbReference type="InterPro" id="IPR014044">
    <property type="entry name" value="CAP_dom"/>
</dbReference>
<organism evidence="3 4">
    <name type="scientific">Nocardia gamkensis</name>
    <dbReference type="NCBI Taxonomy" id="352869"/>
    <lineage>
        <taxon>Bacteria</taxon>
        <taxon>Bacillati</taxon>
        <taxon>Actinomycetota</taxon>
        <taxon>Actinomycetes</taxon>
        <taxon>Mycobacteriales</taxon>
        <taxon>Nocardiaceae</taxon>
        <taxon>Nocardia</taxon>
    </lineage>
</organism>
<reference evidence="3 4" key="1">
    <citation type="submission" date="2020-04" db="EMBL/GenBank/DDBJ databases">
        <title>MicrobeNet Type strains.</title>
        <authorList>
            <person name="Nicholson A.C."/>
        </authorList>
    </citation>
    <scope>NUCLEOTIDE SEQUENCE [LARGE SCALE GENOMIC DNA]</scope>
    <source>
        <strain evidence="3 4">DSM 44956</strain>
    </source>
</reference>
<evidence type="ECO:0000259" key="2">
    <source>
        <dbReference type="SMART" id="SM00198"/>
    </source>
</evidence>
<dbReference type="PROSITE" id="PS01009">
    <property type="entry name" value="CRISP_1"/>
    <property type="match status" value="1"/>
</dbReference>
<name>A0A7X6L304_9NOCA</name>
<dbReference type="PRINTS" id="PR00837">
    <property type="entry name" value="V5TPXLIKE"/>
</dbReference>
<feature type="domain" description="SCP" evidence="2">
    <location>
        <begin position="30"/>
        <end position="165"/>
    </location>
</feature>
<gene>
    <name evidence="3" type="ORF">HGB38_11840</name>
</gene>
<dbReference type="InterPro" id="IPR034113">
    <property type="entry name" value="SCP_GAPR1-like"/>
</dbReference>
<dbReference type="Pfam" id="PF00188">
    <property type="entry name" value="CAP"/>
    <property type="match status" value="1"/>
</dbReference>
<dbReference type="EMBL" id="JAAXOS010000005">
    <property type="protein sequence ID" value="NKY26909.1"/>
    <property type="molecule type" value="Genomic_DNA"/>
</dbReference>
<sequence>MRVGRLVSVVAAVMLAAFVAGGGPAAGQSDYAQTGLNLHNQYRAKHGSPAMTSTQNLNNLADQCAKYYAQKNTIDHSCPYKNGAGENLAGGRGSWDGVSFVQMGTQMWYDEVKNYDFDNPGFSMSTGHFTQLVWKASTRLGIGYASQNGWTVVVGLYNPPGNVQGQFPQNVARPR</sequence>
<dbReference type="GO" id="GO:0005576">
    <property type="term" value="C:extracellular region"/>
    <property type="evidence" value="ECO:0007669"/>
    <property type="project" value="InterPro"/>
</dbReference>
<proteinExistence type="predicted"/>
<dbReference type="FunFam" id="3.40.33.10:FF:000002">
    <property type="entry name" value="Golgi-associated plant pathogenesis-related protein 1"/>
    <property type="match status" value="1"/>
</dbReference>
<dbReference type="Proteomes" id="UP000540698">
    <property type="component" value="Unassembled WGS sequence"/>
</dbReference>
<dbReference type="SMART" id="SM00198">
    <property type="entry name" value="SCP"/>
    <property type="match status" value="1"/>
</dbReference>
<dbReference type="InterPro" id="IPR035940">
    <property type="entry name" value="CAP_sf"/>
</dbReference>
<feature type="signal peptide" evidence="1">
    <location>
        <begin position="1"/>
        <end position="22"/>
    </location>
</feature>
<evidence type="ECO:0000313" key="4">
    <source>
        <dbReference type="Proteomes" id="UP000540698"/>
    </source>
</evidence>
<dbReference type="RefSeq" id="WP_157113935.1">
    <property type="nucleotide sequence ID" value="NZ_JAAXOS010000005.1"/>
</dbReference>
<accession>A0A7X6L304</accession>
<dbReference type="SUPFAM" id="SSF55797">
    <property type="entry name" value="PR-1-like"/>
    <property type="match status" value="1"/>
</dbReference>
<protein>
    <submittedName>
        <fullName evidence="3">Secretion protein</fullName>
    </submittedName>
</protein>
<dbReference type="Gene3D" id="3.40.33.10">
    <property type="entry name" value="CAP"/>
    <property type="match status" value="1"/>
</dbReference>
<dbReference type="PANTHER" id="PTHR10334">
    <property type="entry name" value="CYSTEINE-RICH SECRETORY PROTEIN-RELATED"/>
    <property type="match status" value="1"/>
</dbReference>
<dbReference type="AlphaFoldDB" id="A0A7X6L304"/>
<dbReference type="InterPro" id="IPR018244">
    <property type="entry name" value="Allrgn_V5/Tpx1_CS"/>
</dbReference>
<dbReference type="CDD" id="cd05382">
    <property type="entry name" value="CAP_GAPR1-like"/>
    <property type="match status" value="1"/>
</dbReference>